<dbReference type="KEGG" id="lamb:KBB96_07240"/>
<accession>A0A975J283</accession>
<keyword evidence="2" id="KW-1185">Reference proteome</keyword>
<name>A0A975J283_9BACT</name>
<dbReference type="AlphaFoldDB" id="A0A975J283"/>
<proteinExistence type="predicted"/>
<dbReference type="EMBL" id="CP073100">
    <property type="protein sequence ID" value="QUE52681.1"/>
    <property type="molecule type" value="Genomic_DNA"/>
</dbReference>
<gene>
    <name evidence="1" type="ORF">KBB96_07240</name>
</gene>
<evidence type="ECO:0000313" key="1">
    <source>
        <dbReference type="EMBL" id="QUE52681.1"/>
    </source>
</evidence>
<sequence length="161" mass="18024">MKPFRAITLTGVLLLQGSCATHYYNVSGERSEPEVRQRIGSPVSRAPQTREGRVLLASGIGNFLASRPPAVLKDLGESPGTPARQRRVVYSAGFVPSKVPASRTFRLVEKTPNRDKVTDYQVSYVKRVSVWERFKFLHDDERTLARALAWSHVKSARSGRE</sequence>
<dbReference type="Proteomes" id="UP000676169">
    <property type="component" value="Chromosome"/>
</dbReference>
<dbReference type="RefSeq" id="WP_211633942.1">
    <property type="nucleotide sequence ID" value="NZ_CP073100.1"/>
</dbReference>
<evidence type="ECO:0000313" key="2">
    <source>
        <dbReference type="Proteomes" id="UP000676169"/>
    </source>
</evidence>
<protein>
    <submittedName>
        <fullName evidence="1">Uncharacterized protein</fullName>
    </submittedName>
</protein>
<organism evidence="1 2">
    <name type="scientific">Luteolibacter ambystomatis</name>
    <dbReference type="NCBI Taxonomy" id="2824561"/>
    <lineage>
        <taxon>Bacteria</taxon>
        <taxon>Pseudomonadati</taxon>
        <taxon>Verrucomicrobiota</taxon>
        <taxon>Verrucomicrobiia</taxon>
        <taxon>Verrucomicrobiales</taxon>
        <taxon>Verrucomicrobiaceae</taxon>
        <taxon>Luteolibacter</taxon>
    </lineage>
</organism>
<reference evidence="1" key="1">
    <citation type="submission" date="2021-04" db="EMBL/GenBank/DDBJ databases">
        <title>Luteolibacter sp. 32A isolated from the skin of an Anderson's salamander (Ambystoma andersonii).</title>
        <authorList>
            <person name="Spergser J."/>
            <person name="Busse H.-J."/>
        </authorList>
    </citation>
    <scope>NUCLEOTIDE SEQUENCE</scope>
    <source>
        <strain evidence="1">32A</strain>
    </source>
</reference>